<dbReference type="SUPFAM" id="SSF48097">
    <property type="entry name" value="Regulator of G-protein signaling, RGS"/>
    <property type="match status" value="1"/>
</dbReference>
<dbReference type="SMART" id="SM00315">
    <property type="entry name" value="RGS"/>
    <property type="match status" value="1"/>
</dbReference>
<dbReference type="InterPro" id="IPR044926">
    <property type="entry name" value="RGS_subdomain_2"/>
</dbReference>
<sequence length="460" mass="54354">MAPFKDEQVEKYTDYYFIIYIPLLLVSLLYIITSLILFILSAFTEDSDTPSEHKKFKIPSIIYIIICLYAIPLWMFTSIIRVKKMEFRFKIQNARLNNSIRGESVLIENDKLHINVIQFKFFEKWSNIAVIGLIGVITVIVLIMHTFKNGVLYKNKYVSEKCHTAILITIFISMFYALYKKYKLRNYKETIGIQNEIYSIIIISLLCSLGYIVFRFLSIRFKGVPVSIWFVLFFILYHTIIVVRPVFAVHIYQNKVELLHEKYRRHSIAKVKINDEVNEMEIKTFEQVLNPKNSIYKEFKRFLVGEVCIENLLFYEAMINILLKCQNKIISSSSNNNASWNLKKLAENPNYDDQNSLLNTQSNDSMDMSEIPYYERLYETAIINESQEIKNHLINIFEKFVPEGSEYQLNLTSDLVKSVEQKINENDQVNIILFKPVLKEVYELLRWTNYPRFLQTRTSN</sequence>
<feature type="transmembrane region" description="Helical" evidence="1">
    <location>
        <begin position="163"/>
        <end position="179"/>
    </location>
</feature>
<feature type="transmembrane region" description="Helical" evidence="1">
    <location>
        <begin position="227"/>
        <end position="252"/>
    </location>
</feature>
<dbReference type="PANTHER" id="PTHR10845:SF192">
    <property type="entry name" value="DOUBLE HIT, ISOFORM B"/>
    <property type="match status" value="1"/>
</dbReference>
<feature type="transmembrane region" description="Helical" evidence="1">
    <location>
        <begin position="15"/>
        <end position="40"/>
    </location>
</feature>
<name>A0A1Y1UVN5_9FUNG</name>
<organism evidence="3 4">
    <name type="scientific">Piromyces finnis</name>
    <dbReference type="NCBI Taxonomy" id="1754191"/>
    <lineage>
        <taxon>Eukaryota</taxon>
        <taxon>Fungi</taxon>
        <taxon>Fungi incertae sedis</taxon>
        <taxon>Chytridiomycota</taxon>
        <taxon>Chytridiomycota incertae sedis</taxon>
        <taxon>Neocallimastigomycetes</taxon>
        <taxon>Neocallimastigales</taxon>
        <taxon>Neocallimastigaceae</taxon>
        <taxon>Piromyces</taxon>
    </lineage>
</organism>
<keyword evidence="1" id="KW-1133">Transmembrane helix</keyword>
<dbReference type="InterPro" id="IPR036305">
    <property type="entry name" value="RGS_sf"/>
</dbReference>
<accession>A0A1Y1UVN5</accession>
<keyword evidence="1" id="KW-0472">Membrane</keyword>
<feature type="domain" description="RGS" evidence="2">
    <location>
        <begin position="299"/>
        <end position="456"/>
    </location>
</feature>
<proteinExistence type="predicted"/>
<feature type="transmembrane region" description="Helical" evidence="1">
    <location>
        <begin position="125"/>
        <end position="143"/>
    </location>
</feature>
<dbReference type="OrthoDB" id="2140178at2759"/>
<evidence type="ECO:0000256" key="1">
    <source>
        <dbReference type="SAM" id="Phobius"/>
    </source>
</evidence>
<dbReference type="Proteomes" id="UP000193719">
    <property type="component" value="Unassembled WGS sequence"/>
</dbReference>
<reference evidence="3 4" key="1">
    <citation type="submission" date="2016-08" db="EMBL/GenBank/DDBJ databases">
        <title>Genomes of anaerobic fungi encode conserved fungal cellulosomes for biomass hydrolysis.</title>
        <authorList>
            <consortium name="DOE Joint Genome Institute"/>
            <person name="Haitjema C.H."/>
            <person name="Gilmore S.P."/>
            <person name="Henske J.K."/>
            <person name="Solomon K.V."/>
            <person name="De Groot R."/>
            <person name="Kuo A."/>
            <person name="Mondo S.J."/>
            <person name="Salamov A.A."/>
            <person name="Labutti K."/>
            <person name="Zhao Z."/>
            <person name="Chiniquy J."/>
            <person name="Barry K."/>
            <person name="Brewer H.M."/>
            <person name="Purvine S.O."/>
            <person name="Wright A.T."/>
            <person name="Boxma B."/>
            <person name="Van Alen T."/>
            <person name="Hackstein J.H."/>
            <person name="Baker S.E."/>
            <person name="Grigoriev I.V."/>
            <person name="O'Malley M.A."/>
        </authorList>
    </citation>
    <scope>NUCLEOTIDE SEQUENCE [LARGE SCALE GENOMIC DNA]</scope>
    <source>
        <strain evidence="4">finn</strain>
    </source>
</reference>
<protein>
    <recommendedName>
        <fullName evidence="2">RGS domain-containing protein</fullName>
    </recommendedName>
</protein>
<feature type="transmembrane region" description="Helical" evidence="1">
    <location>
        <begin position="60"/>
        <end position="80"/>
    </location>
</feature>
<evidence type="ECO:0000313" key="3">
    <source>
        <dbReference type="EMBL" id="ORX41670.1"/>
    </source>
</evidence>
<evidence type="ECO:0000313" key="4">
    <source>
        <dbReference type="Proteomes" id="UP000193719"/>
    </source>
</evidence>
<dbReference type="PANTHER" id="PTHR10845">
    <property type="entry name" value="REGULATOR OF G PROTEIN SIGNALING"/>
    <property type="match status" value="1"/>
</dbReference>
<dbReference type="EMBL" id="MCFH01000081">
    <property type="protein sequence ID" value="ORX41670.1"/>
    <property type="molecule type" value="Genomic_DNA"/>
</dbReference>
<evidence type="ECO:0000259" key="2">
    <source>
        <dbReference type="PROSITE" id="PS50132"/>
    </source>
</evidence>
<dbReference type="PROSITE" id="PS50132">
    <property type="entry name" value="RGS"/>
    <property type="match status" value="1"/>
</dbReference>
<keyword evidence="4" id="KW-1185">Reference proteome</keyword>
<gene>
    <name evidence="3" type="ORF">BCR36DRAFT_179469</name>
</gene>
<dbReference type="InterPro" id="IPR016137">
    <property type="entry name" value="RGS"/>
</dbReference>
<comment type="caution">
    <text evidence="3">The sequence shown here is derived from an EMBL/GenBank/DDBJ whole genome shotgun (WGS) entry which is preliminary data.</text>
</comment>
<dbReference type="AlphaFoldDB" id="A0A1Y1UVN5"/>
<dbReference type="Gene3D" id="1.10.167.10">
    <property type="entry name" value="Regulator of G-protein Signalling 4, domain 2"/>
    <property type="match status" value="1"/>
</dbReference>
<keyword evidence="1" id="KW-0812">Transmembrane</keyword>
<dbReference type="Pfam" id="PF00615">
    <property type="entry name" value="RGS"/>
    <property type="match status" value="1"/>
</dbReference>
<reference evidence="3 4" key="2">
    <citation type="submission" date="2016-08" db="EMBL/GenBank/DDBJ databases">
        <title>Pervasive Adenine N6-methylation of Active Genes in Fungi.</title>
        <authorList>
            <consortium name="DOE Joint Genome Institute"/>
            <person name="Mondo S.J."/>
            <person name="Dannebaum R.O."/>
            <person name="Kuo R.C."/>
            <person name="Labutti K."/>
            <person name="Haridas S."/>
            <person name="Kuo A."/>
            <person name="Salamov A."/>
            <person name="Ahrendt S.R."/>
            <person name="Lipzen A."/>
            <person name="Sullivan W."/>
            <person name="Andreopoulos W.B."/>
            <person name="Clum A."/>
            <person name="Lindquist E."/>
            <person name="Daum C."/>
            <person name="Ramamoorthy G.K."/>
            <person name="Gryganskyi A."/>
            <person name="Culley D."/>
            <person name="Magnuson J.K."/>
            <person name="James T.Y."/>
            <person name="O'Malley M.A."/>
            <person name="Stajich J.E."/>
            <person name="Spatafora J.W."/>
            <person name="Visel A."/>
            <person name="Grigoriev I.V."/>
        </authorList>
    </citation>
    <scope>NUCLEOTIDE SEQUENCE [LARGE SCALE GENOMIC DNA]</scope>
    <source>
        <strain evidence="4">finn</strain>
    </source>
</reference>
<feature type="transmembrane region" description="Helical" evidence="1">
    <location>
        <begin position="200"/>
        <end position="221"/>
    </location>
</feature>